<dbReference type="EMBL" id="JANJQO010000043">
    <property type="protein sequence ID" value="KAJ2983114.1"/>
    <property type="molecule type" value="Genomic_DNA"/>
</dbReference>
<comment type="caution">
    <text evidence="1">The sequence shown here is derived from an EMBL/GenBank/DDBJ whole genome shotgun (WGS) entry which is preliminary data.</text>
</comment>
<sequence length="522" mass="60347">MYNSYLAGILEILPATSAIKASALPTERKLLARAANRVPKSLAVAVESEDNELASLRYPDCTRQFFNSIEAQKTALEDMICKLLRVQTCRIVPSHIWLSGSFNVAILVRLPQLKNAYLRLPLQHRIGEGPFPGNVNEKICTEAATYLWLQENCLDVPIPTLYAFGLPNGLSYTRPENTSWWRRVWSRLNRFLSLLLNRSAPIHYPRHPVRHSLHTGFLLISEAPGECLAYSWREHHHDQKRRENLFRSLPRISLSMNAIPQQRLGTFRLQDDDTVTLSNRPLNMYVHMLENEGIPSGIPRDRTYAEADGYLSDLLSLQDAKLRGQPNALFDVEDGQRQLAASAGMRTLMHHFIDPETRQGPFYLTLTDLSQNNIFVDEQWNATSIIDLEWAHTMPAEMQGPPYWLTSKSIDGFYEQEDRDNFNTAVNEYPTVYEEEEAQRNSGSNKQAMAQRRTWHSGGFWFFRAATVPKAMYNLFNWHIQPLFNEAHPDESIFDEVFYFYWGRRASEFVNSKLQERERYVQ</sequence>
<accession>A0ACC1NVM4</accession>
<protein>
    <submittedName>
        <fullName evidence="1">Uncharacterized protein</fullName>
    </submittedName>
</protein>
<name>A0ACC1NVM4_9HYPO</name>
<dbReference type="Proteomes" id="UP001143910">
    <property type="component" value="Unassembled WGS sequence"/>
</dbReference>
<evidence type="ECO:0000313" key="2">
    <source>
        <dbReference type="Proteomes" id="UP001143910"/>
    </source>
</evidence>
<gene>
    <name evidence="1" type="ORF">NQ176_g932</name>
</gene>
<organism evidence="1 2">
    <name type="scientific">Zarea fungicola</name>
    <dbReference type="NCBI Taxonomy" id="93591"/>
    <lineage>
        <taxon>Eukaryota</taxon>
        <taxon>Fungi</taxon>
        <taxon>Dikarya</taxon>
        <taxon>Ascomycota</taxon>
        <taxon>Pezizomycotina</taxon>
        <taxon>Sordariomycetes</taxon>
        <taxon>Hypocreomycetidae</taxon>
        <taxon>Hypocreales</taxon>
        <taxon>Cordycipitaceae</taxon>
        <taxon>Zarea</taxon>
    </lineage>
</organism>
<reference evidence="1" key="1">
    <citation type="submission" date="2022-08" db="EMBL/GenBank/DDBJ databases">
        <title>Genome Sequence of Lecanicillium fungicola.</title>
        <authorList>
            <person name="Buettner E."/>
        </authorList>
    </citation>
    <scope>NUCLEOTIDE SEQUENCE</scope>
    <source>
        <strain evidence="1">Babe33</strain>
    </source>
</reference>
<keyword evidence="2" id="KW-1185">Reference proteome</keyword>
<proteinExistence type="predicted"/>
<evidence type="ECO:0000313" key="1">
    <source>
        <dbReference type="EMBL" id="KAJ2983114.1"/>
    </source>
</evidence>